<reference evidence="2 3" key="1">
    <citation type="submission" date="2018-09" db="EMBL/GenBank/DDBJ databases">
        <authorList>
            <person name="Postec A."/>
        </authorList>
    </citation>
    <scope>NUCLEOTIDE SEQUENCE [LARGE SCALE GENOMIC DNA]</scope>
    <source>
        <strain evidence="2">70B-A</strain>
    </source>
</reference>
<proteinExistence type="predicted"/>
<dbReference type="GO" id="GO:0035312">
    <property type="term" value="F:5'-3' DNA exonuclease activity"/>
    <property type="evidence" value="ECO:0007669"/>
    <property type="project" value="TreeGrafter"/>
</dbReference>
<dbReference type="Gene3D" id="1.10.150.650">
    <property type="match status" value="1"/>
</dbReference>
<dbReference type="InterPro" id="IPR052018">
    <property type="entry name" value="PHP_domain"/>
</dbReference>
<dbReference type="EMBL" id="LR130778">
    <property type="protein sequence ID" value="VDN48924.1"/>
    <property type="molecule type" value="Genomic_DNA"/>
</dbReference>
<dbReference type="PANTHER" id="PTHR42924:SF3">
    <property type="entry name" value="POLYMERASE_HISTIDINOL PHOSPHATASE N-TERMINAL DOMAIN-CONTAINING PROTEIN"/>
    <property type="match status" value="1"/>
</dbReference>
<dbReference type="AlphaFoldDB" id="A0A3P7P0L8"/>
<evidence type="ECO:0000259" key="1">
    <source>
        <dbReference type="SMART" id="SM00481"/>
    </source>
</evidence>
<dbReference type="PANTHER" id="PTHR42924">
    <property type="entry name" value="EXONUCLEASE"/>
    <property type="match status" value="1"/>
</dbReference>
<dbReference type="CDD" id="cd07438">
    <property type="entry name" value="PHP_HisPPase_AMP"/>
    <property type="match status" value="1"/>
</dbReference>
<dbReference type="SMART" id="SM00481">
    <property type="entry name" value="POLIIIAc"/>
    <property type="match status" value="1"/>
</dbReference>
<organism evidence="2 3">
    <name type="scientific">Petrocella atlantisensis</name>
    <dbReference type="NCBI Taxonomy" id="2173034"/>
    <lineage>
        <taxon>Bacteria</taxon>
        <taxon>Bacillati</taxon>
        <taxon>Bacillota</taxon>
        <taxon>Clostridia</taxon>
        <taxon>Lachnospirales</taxon>
        <taxon>Vallitaleaceae</taxon>
        <taxon>Petrocella</taxon>
    </lineage>
</organism>
<dbReference type="Gene3D" id="3.20.20.140">
    <property type="entry name" value="Metal-dependent hydrolases"/>
    <property type="match status" value="1"/>
</dbReference>
<sequence length="293" mass="32877">MKIIDLHSHTNASDGTYSPKQLVDYAHVKGLSALAITDHDTTEALAEAKSYALKYPNLEIISGIEFSTHSDLCTSDIHILAYYIQESDLLFQDQLKQLTASRSLRNEKMIQKMQEGGLNITMEDVLSTSEDGIITRAHFAKAMENLGIVKNMRKAFDKYIGNDGRYYIEREKVTQEMAIQMIIKNGGVPVLAHPVLYKLNLKTLDYLLGELVNYGLQGIEGIYTTYKTHETQYIKAMAENHGLIVTGGSDFHGAHKPGIDLGTGYGDLQIPYSIRDELYQAHLMNKKRRLSTS</sequence>
<accession>A0A3P7P0L8</accession>
<dbReference type="RefSeq" id="WP_125137988.1">
    <property type="nucleotide sequence ID" value="NZ_LR130778.1"/>
</dbReference>
<keyword evidence="3" id="KW-1185">Reference proteome</keyword>
<dbReference type="InterPro" id="IPR004013">
    <property type="entry name" value="PHP_dom"/>
</dbReference>
<dbReference type="OrthoDB" id="9804333at2"/>
<dbReference type="InterPro" id="IPR016195">
    <property type="entry name" value="Pol/histidinol_Pase-like"/>
</dbReference>
<name>A0A3P7P0L8_9FIRM</name>
<dbReference type="Proteomes" id="UP000279029">
    <property type="component" value="Chromosome"/>
</dbReference>
<dbReference type="KEGG" id="cbar:PATL70BA_3012"/>
<dbReference type="GO" id="GO:0004534">
    <property type="term" value="F:5'-3' RNA exonuclease activity"/>
    <property type="evidence" value="ECO:0007669"/>
    <property type="project" value="TreeGrafter"/>
</dbReference>
<feature type="domain" description="Polymerase/histidinol phosphatase N-terminal" evidence="1">
    <location>
        <begin position="4"/>
        <end position="70"/>
    </location>
</feature>
<evidence type="ECO:0000313" key="2">
    <source>
        <dbReference type="EMBL" id="VDN48924.1"/>
    </source>
</evidence>
<dbReference type="SUPFAM" id="SSF89550">
    <property type="entry name" value="PHP domain-like"/>
    <property type="match status" value="1"/>
</dbReference>
<evidence type="ECO:0000313" key="3">
    <source>
        <dbReference type="Proteomes" id="UP000279029"/>
    </source>
</evidence>
<dbReference type="InterPro" id="IPR003141">
    <property type="entry name" value="Pol/His_phosphatase_N"/>
</dbReference>
<dbReference type="Pfam" id="PF02811">
    <property type="entry name" value="PHP"/>
    <property type="match status" value="1"/>
</dbReference>
<protein>
    <submittedName>
        <fullName evidence="2">PHP domain-containing protein</fullName>
    </submittedName>
</protein>
<gene>
    <name evidence="2" type="ORF">PATL70BA_3012</name>
</gene>